<accession>A0A319CXC7</accession>
<feature type="region of interest" description="Disordered" evidence="1">
    <location>
        <begin position="1"/>
        <end position="122"/>
    </location>
</feature>
<feature type="compositionally biased region" description="Basic and acidic residues" evidence="1">
    <location>
        <begin position="76"/>
        <end position="92"/>
    </location>
</feature>
<dbReference type="Proteomes" id="UP000247810">
    <property type="component" value="Unassembled WGS sequence"/>
</dbReference>
<gene>
    <name evidence="2" type="ORF">BO71DRAFT_97468</name>
</gene>
<evidence type="ECO:0000256" key="1">
    <source>
        <dbReference type="SAM" id="MobiDB-lite"/>
    </source>
</evidence>
<organism evidence="2 3">
    <name type="scientific">Aspergillus ellipticus CBS 707.79</name>
    <dbReference type="NCBI Taxonomy" id="1448320"/>
    <lineage>
        <taxon>Eukaryota</taxon>
        <taxon>Fungi</taxon>
        <taxon>Dikarya</taxon>
        <taxon>Ascomycota</taxon>
        <taxon>Pezizomycotina</taxon>
        <taxon>Eurotiomycetes</taxon>
        <taxon>Eurotiomycetidae</taxon>
        <taxon>Eurotiales</taxon>
        <taxon>Aspergillaceae</taxon>
        <taxon>Aspergillus</taxon>
        <taxon>Aspergillus subgen. Circumdati</taxon>
    </lineage>
</organism>
<name>A0A319CXC7_9EURO</name>
<sequence>MAKGRQRQRASLGGECGRNRGTTTKADQRSGTDEGAGVEHTRGSEAVQRSAGRRRWWSSEAAVKPGGGQSCFTGQERLERLERLESKRESPGRARRRAATSYPAAMTPQAPPALARPLPFPPTVARASPKPAVPFWMAGSRPGWLPSWPQRELSEITPHQPGSLHTAEIPTLPPSALPPQSGTLRAMPPTPAHRGNDSMRSAGLEGEFPGQHPPSGSRSQPLFPAATDAESPLGR</sequence>
<feature type="compositionally biased region" description="Basic and acidic residues" evidence="1">
    <location>
        <begin position="26"/>
        <end position="43"/>
    </location>
</feature>
<dbReference type="AlphaFoldDB" id="A0A319CXC7"/>
<keyword evidence="3" id="KW-1185">Reference proteome</keyword>
<reference evidence="2 3" key="1">
    <citation type="submission" date="2018-02" db="EMBL/GenBank/DDBJ databases">
        <title>The genomes of Aspergillus section Nigri reveals drivers in fungal speciation.</title>
        <authorList>
            <consortium name="DOE Joint Genome Institute"/>
            <person name="Vesth T.C."/>
            <person name="Nybo J."/>
            <person name="Theobald S."/>
            <person name="Brandl J."/>
            <person name="Frisvad J.C."/>
            <person name="Nielsen K.F."/>
            <person name="Lyhne E.K."/>
            <person name="Kogle M.E."/>
            <person name="Kuo A."/>
            <person name="Riley R."/>
            <person name="Clum A."/>
            <person name="Nolan M."/>
            <person name="Lipzen A."/>
            <person name="Salamov A."/>
            <person name="Henrissat B."/>
            <person name="Wiebenga A."/>
            <person name="De vries R.P."/>
            <person name="Grigoriev I.V."/>
            <person name="Mortensen U.H."/>
            <person name="Andersen M.R."/>
            <person name="Baker S.E."/>
        </authorList>
    </citation>
    <scope>NUCLEOTIDE SEQUENCE [LARGE SCALE GENOMIC DNA]</scope>
    <source>
        <strain evidence="2 3">CBS 707.79</strain>
    </source>
</reference>
<feature type="region of interest" description="Disordered" evidence="1">
    <location>
        <begin position="144"/>
        <end position="235"/>
    </location>
</feature>
<evidence type="ECO:0000313" key="2">
    <source>
        <dbReference type="EMBL" id="PYH89846.1"/>
    </source>
</evidence>
<protein>
    <submittedName>
        <fullName evidence="2">Uncharacterized protein</fullName>
    </submittedName>
</protein>
<proteinExistence type="predicted"/>
<evidence type="ECO:0000313" key="3">
    <source>
        <dbReference type="Proteomes" id="UP000247810"/>
    </source>
</evidence>
<dbReference type="EMBL" id="KZ826008">
    <property type="protein sequence ID" value="PYH89846.1"/>
    <property type="molecule type" value="Genomic_DNA"/>
</dbReference>
<dbReference type="VEuPathDB" id="FungiDB:BO71DRAFT_97468"/>